<evidence type="ECO:0000313" key="1">
    <source>
        <dbReference type="EMBL" id="MPN55816.1"/>
    </source>
</evidence>
<sequence length="152" mass="16379">MREALGPVLGHHAVVGQELHVGRGVERHHIGVQSVVHGARLGAGASVRLVDLHILAGGLLVVRGEGDVVVLVELARYVVGNVEQLVLRKCRAAERQGQGGHQGLESGGVHAGIAQGLVRIRHSPGRHIKLKRIYFCKLIEFWNIEAKSTART</sequence>
<protein>
    <submittedName>
        <fullName evidence="1">Uncharacterized protein</fullName>
    </submittedName>
</protein>
<name>A0A645IXD1_9ZZZZ</name>
<dbReference type="AlphaFoldDB" id="A0A645IXD1"/>
<gene>
    <name evidence="1" type="ORF">SDC9_203500</name>
</gene>
<proteinExistence type="predicted"/>
<dbReference type="EMBL" id="VSSQ01125460">
    <property type="protein sequence ID" value="MPN55816.1"/>
    <property type="molecule type" value="Genomic_DNA"/>
</dbReference>
<comment type="caution">
    <text evidence="1">The sequence shown here is derived from an EMBL/GenBank/DDBJ whole genome shotgun (WGS) entry which is preliminary data.</text>
</comment>
<organism evidence="1">
    <name type="scientific">bioreactor metagenome</name>
    <dbReference type="NCBI Taxonomy" id="1076179"/>
    <lineage>
        <taxon>unclassified sequences</taxon>
        <taxon>metagenomes</taxon>
        <taxon>ecological metagenomes</taxon>
    </lineage>
</organism>
<accession>A0A645IXD1</accession>
<reference evidence="1" key="1">
    <citation type="submission" date="2019-08" db="EMBL/GenBank/DDBJ databases">
        <authorList>
            <person name="Kucharzyk K."/>
            <person name="Murdoch R.W."/>
            <person name="Higgins S."/>
            <person name="Loffler F."/>
        </authorList>
    </citation>
    <scope>NUCLEOTIDE SEQUENCE</scope>
</reference>